<keyword evidence="1" id="KW-1133">Transmembrane helix</keyword>
<dbReference type="KEGG" id="acz:Acaty_c2597"/>
<protein>
    <submittedName>
        <fullName evidence="2">Uncharacterized protein</fullName>
    </submittedName>
</protein>
<dbReference type="AlphaFoldDB" id="A0A060A2H9"/>
<dbReference type="HOGENOM" id="CLU_2598024_0_0_6"/>
<evidence type="ECO:0000313" key="2">
    <source>
        <dbReference type="EMBL" id="AIA56441.1"/>
    </source>
</evidence>
<gene>
    <name evidence="2" type="ORF">Acaty_c2597</name>
</gene>
<evidence type="ECO:0000256" key="1">
    <source>
        <dbReference type="SAM" id="Phobius"/>
    </source>
</evidence>
<evidence type="ECO:0000313" key="3">
    <source>
        <dbReference type="Proteomes" id="UP000005522"/>
    </source>
</evidence>
<feature type="transmembrane region" description="Helical" evidence="1">
    <location>
        <begin position="21"/>
        <end position="42"/>
    </location>
</feature>
<name>A0A060A2H9_ACICK</name>
<organism evidence="2 3">
    <name type="scientific">Acidithiobacillus caldus (strain ATCC 51756 / DSM 8584 / KU)</name>
    <dbReference type="NCBI Taxonomy" id="637389"/>
    <lineage>
        <taxon>Bacteria</taxon>
        <taxon>Pseudomonadati</taxon>
        <taxon>Pseudomonadota</taxon>
        <taxon>Acidithiobacillia</taxon>
        <taxon>Acidithiobacillales</taxon>
        <taxon>Acidithiobacillaceae</taxon>
        <taxon>Acidithiobacillus</taxon>
    </lineage>
</organism>
<keyword evidence="1" id="KW-0812">Transmembrane</keyword>
<accession>A0A060A2H9</accession>
<proteinExistence type="predicted"/>
<reference evidence="2 3" key="1">
    <citation type="journal article" date="2009" name="J. Bacteriol.">
        <title>Draft genome sequence of the extremely acidophilic bacterium Acidithiobacillus caldus ATCC 51756 reveals metabolic versatility in the genus Acidithiobacillus.</title>
        <authorList>
            <person name="Valdes J."/>
            <person name="Quatrini R."/>
            <person name="Hallberg K."/>
            <person name="Dopson M."/>
            <person name="Valenzuela P.D."/>
            <person name="Holmes D.S."/>
        </authorList>
    </citation>
    <scope>NUCLEOTIDE SEQUENCE [LARGE SCALE GENOMIC DNA]</scope>
    <source>
        <strain evidence="3">ATCC 51756 / DSM 8584 / KU</strain>
    </source>
</reference>
<sequence length="79" mass="8308">MRYPKTSLACAVRGELGQSMVEYLVVLLAVVVILLAPIPSIVPGKLPDKASVLTQLSVALRGAYADYSWAAAQPVVGPN</sequence>
<dbReference type="EMBL" id="CP005986">
    <property type="protein sequence ID" value="AIA56441.1"/>
    <property type="molecule type" value="Genomic_DNA"/>
</dbReference>
<dbReference type="RefSeq" id="WP_004869294.1">
    <property type="nucleotide sequence ID" value="NZ_CP005986.1"/>
</dbReference>
<dbReference type="Proteomes" id="UP000005522">
    <property type="component" value="Chromosome"/>
</dbReference>
<keyword evidence="1" id="KW-0472">Membrane</keyword>